<dbReference type="Proteomes" id="UP001430954">
    <property type="component" value="Unassembled WGS sequence"/>
</dbReference>
<proteinExistence type="predicted"/>
<dbReference type="Gene3D" id="2.60.120.620">
    <property type="entry name" value="q2cbj1_9rhob like domain"/>
    <property type="match status" value="1"/>
</dbReference>
<accession>A0ABS7T670</accession>
<dbReference type="InterPro" id="IPR012668">
    <property type="entry name" value="CHP02466"/>
</dbReference>
<name>A0ABS7T670_9GAMM</name>
<organism evidence="1 2">
    <name type="scientific">Novilysobacter selenitireducens</name>
    <dbReference type="NCBI Taxonomy" id="2872639"/>
    <lineage>
        <taxon>Bacteria</taxon>
        <taxon>Pseudomonadati</taxon>
        <taxon>Pseudomonadota</taxon>
        <taxon>Gammaproteobacteria</taxon>
        <taxon>Lysobacterales</taxon>
        <taxon>Lysobacteraceae</taxon>
        <taxon>Novilysobacter</taxon>
    </lineage>
</organism>
<keyword evidence="2" id="KW-1185">Reference proteome</keyword>
<dbReference type="EMBL" id="JAINZW010000003">
    <property type="protein sequence ID" value="MBZ4039372.1"/>
    <property type="molecule type" value="Genomic_DNA"/>
</dbReference>
<reference evidence="1 2" key="1">
    <citation type="submission" date="2021-09" db="EMBL/GenBank/DDBJ databases">
        <title>Lysobacter sp. 13A isolated from the river sediment.</title>
        <authorList>
            <person name="Liu H."/>
            <person name="Li S."/>
            <person name="Mao S."/>
        </authorList>
    </citation>
    <scope>NUCLEOTIDE SEQUENCE [LARGE SCALE GENOMIC DNA]</scope>
    <source>
        <strain evidence="1 2">13A</strain>
    </source>
</reference>
<sequence length="219" mass="24994">MPLEIASIFAVPFAQDFHPDAERLNRELKSLIIAREAEGDRHANPHTSLKQQPGVFESAFNFFAWPETCVQQLRQFAWGCLGRTVQELNGYSAEDVQKLRIASHTWFHVTRHGGFTILHTHPMASWSGVYCVAPGETPPDRPESGILRFHNPHHYSNYFTDAGNVRLKPPYHHGTWSVPFRAGQLVLFPSWLQHEVLPFYGSDERITVAFNCWFPQDAG</sequence>
<comment type="caution">
    <text evidence="1">The sequence shown here is derived from an EMBL/GenBank/DDBJ whole genome shotgun (WGS) entry which is preliminary data.</text>
</comment>
<protein>
    <submittedName>
        <fullName evidence="1">2OG-Fe(II) oxygenase family protein</fullName>
    </submittedName>
</protein>
<dbReference type="Pfam" id="PF13759">
    <property type="entry name" value="2OG-FeII_Oxy_5"/>
    <property type="match status" value="1"/>
</dbReference>
<evidence type="ECO:0000313" key="2">
    <source>
        <dbReference type="Proteomes" id="UP001430954"/>
    </source>
</evidence>
<dbReference type="RefSeq" id="WP_223675833.1">
    <property type="nucleotide sequence ID" value="NZ_JAINZW010000003.1"/>
</dbReference>
<evidence type="ECO:0000313" key="1">
    <source>
        <dbReference type="EMBL" id="MBZ4039372.1"/>
    </source>
</evidence>
<gene>
    <name evidence="1" type="ORF">K6753_07480</name>
</gene>